<dbReference type="GO" id="GO:0005634">
    <property type="term" value="C:nucleus"/>
    <property type="evidence" value="ECO:0007669"/>
    <property type="project" value="UniProtKB-SubCell"/>
</dbReference>
<dbReference type="Gene3D" id="3.10.110.10">
    <property type="entry name" value="Ubiquitin Conjugating Enzyme"/>
    <property type="match status" value="1"/>
</dbReference>
<evidence type="ECO:0000256" key="8">
    <source>
        <dbReference type="ARBA" id="ARBA00022786"/>
    </source>
</evidence>
<dbReference type="PANTHER" id="PTHR46116">
    <property type="entry name" value="(E3-INDEPENDENT) E2 UBIQUITIN-CONJUGATING ENZYME"/>
    <property type="match status" value="1"/>
</dbReference>
<name>A0A914Y9Q7_9BILA</name>
<evidence type="ECO:0000256" key="5">
    <source>
        <dbReference type="ARBA" id="ARBA00022679"/>
    </source>
</evidence>
<organism evidence="16 17">
    <name type="scientific">Panagrolaimus superbus</name>
    <dbReference type="NCBI Taxonomy" id="310955"/>
    <lineage>
        <taxon>Eukaryota</taxon>
        <taxon>Metazoa</taxon>
        <taxon>Ecdysozoa</taxon>
        <taxon>Nematoda</taxon>
        <taxon>Chromadorea</taxon>
        <taxon>Rhabditida</taxon>
        <taxon>Tylenchina</taxon>
        <taxon>Panagrolaimomorpha</taxon>
        <taxon>Panagrolaimoidea</taxon>
        <taxon>Panagrolaimidae</taxon>
        <taxon>Panagrolaimus</taxon>
    </lineage>
</organism>
<keyword evidence="4" id="KW-0963">Cytoplasm</keyword>
<evidence type="ECO:0000256" key="6">
    <source>
        <dbReference type="ARBA" id="ARBA00022703"/>
    </source>
</evidence>
<feature type="domain" description="UBC core" evidence="15">
    <location>
        <begin position="99"/>
        <end position="171"/>
    </location>
</feature>
<evidence type="ECO:0000256" key="1">
    <source>
        <dbReference type="ARBA" id="ARBA00004123"/>
    </source>
</evidence>
<keyword evidence="8" id="KW-0833">Ubl conjugation pathway</keyword>
<dbReference type="PROSITE" id="PS50127">
    <property type="entry name" value="UBC_2"/>
    <property type="match status" value="1"/>
</dbReference>
<keyword evidence="9" id="KW-0067">ATP-binding</keyword>
<dbReference type="GO" id="GO:0005524">
    <property type="term" value="F:ATP binding"/>
    <property type="evidence" value="ECO:0007669"/>
    <property type="project" value="UniProtKB-KW"/>
</dbReference>
<evidence type="ECO:0000256" key="10">
    <source>
        <dbReference type="ARBA" id="ARBA00023242"/>
    </source>
</evidence>
<dbReference type="Proteomes" id="UP000887577">
    <property type="component" value="Unplaced"/>
</dbReference>
<dbReference type="GO" id="GO:0005737">
    <property type="term" value="C:cytoplasm"/>
    <property type="evidence" value="ECO:0007669"/>
    <property type="project" value="UniProtKB-SubCell"/>
</dbReference>
<reference evidence="17" key="1">
    <citation type="submission" date="2022-11" db="UniProtKB">
        <authorList>
            <consortium name="WormBaseParasite"/>
        </authorList>
    </citation>
    <scope>IDENTIFICATION</scope>
</reference>
<keyword evidence="7" id="KW-0547">Nucleotide-binding</keyword>
<evidence type="ECO:0000256" key="14">
    <source>
        <dbReference type="ARBA" id="ARBA00042401"/>
    </source>
</evidence>
<comment type="subcellular location">
    <subcellularLocation>
        <location evidence="2">Cytoplasm</location>
    </subcellularLocation>
    <subcellularLocation>
        <location evidence="1">Nucleus</location>
    </subcellularLocation>
</comment>
<evidence type="ECO:0000256" key="4">
    <source>
        <dbReference type="ARBA" id="ARBA00022490"/>
    </source>
</evidence>
<evidence type="ECO:0000256" key="9">
    <source>
        <dbReference type="ARBA" id="ARBA00022840"/>
    </source>
</evidence>
<dbReference type="AlphaFoldDB" id="A0A914Y9Q7"/>
<keyword evidence="6" id="KW-0053">Apoptosis</keyword>
<evidence type="ECO:0000259" key="15">
    <source>
        <dbReference type="PROSITE" id="PS50127"/>
    </source>
</evidence>
<accession>A0A914Y9Q7</accession>
<dbReference type="Pfam" id="PF00179">
    <property type="entry name" value="UQ_con"/>
    <property type="match status" value="1"/>
</dbReference>
<dbReference type="WBParaSite" id="PSU_v2.g15496.t1">
    <property type="protein sequence ID" value="PSU_v2.g15496.t1"/>
    <property type="gene ID" value="PSU_v2.g15496"/>
</dbReference>
<proteinExistence type="predicted"/>
<dbReference type="GO" id="GO:0006915">
    <property type="term" value="P:apoptotic process"/>
    <property type="evidence" value="ECO:0007669"/>
    <property type="project" value="UniProtKB-KW"/>
</dbReference>
<evidence type="ECO:0000313" key="17">
    <source>
        <dbReference type="WBParaSite" id="PSU_v2.g15496.t1"/>
    </source>
</evidence>
<keyword evidence="16" id="KW-1185">Reference proteome</keyword>
<dbReference type="GO" id="GO:0004869">
    <property type="term" value="F:cysteine-type endopeptidase inhibitor activity"/>
    <property type="evidence" value="ECO:0007669"/>
    <property type="project" value="TreeGrafter"/>
</dbReference>
<evidence type="ECO:0000256" key="11">
    <source>
        <dbReference type="ARBA" id="ARBA00039894"/>
    </source>
</evidence>
<evidence type="ECO:0000256" key="13">
    <source>
        <dbReference type="ARBA" id="ARBA00042316"/>
    </source>
</evidence>
<evidence type="ECO:0000256" key="2">
    <source>
        <dbReference type="ARBA" id="ARBA00004496"/>
    </source>
</evidence>
<dbReference type="PANTHER" id="PTHR46116:SF26">
    <property type="entry name" value="UBIQUITIN-CONJUGATING ENZYME E2 Z"/>
    <property type="match status" value="1"/>
</dbReference>
<dbReference type="GO" id="GO:0043066">
    <property type="term" value="P:negative regulation of apoptotic process"/>
    <property type="evidence" value="ECO:0007669"/>
    <property type="project" value="TreeGrafter"/>
</dbReference>
<keyword evidence="10" id="KW-0539">Nucleus</keyword>
<keyword evidence="5" id="KW-0808">Transferase</keyword>
<dbReference type="InterPro" id="IPR000608">
    <property type="entry name" value="UBC"/>
</dbReference>
<evidence type="ECO:0000313" key="16">
    <source>
        <dbReference type="Proteomes" id="UP000887577"/>
    </source>
</evidence>
<evidence type="ECO:0000256" key="3">
    <source>
        <dbReference type="ARBA" id="ARBA00012486"/>
    </source>
</evidence>
<dbReference type="GO" id="GO:0061631">
    <property type="term" value="F:ubiquitin conjugating enzyme activity"/>
    <property type="evidence" value="ECO:0007669"/>
    <property type="project" value="UniProtKB-EC"/>
</dbReference>
<dbReference type="SUPFAM" id="SSF54495">
    <property type="entry name" value="UBC-like"/>
    <property type="match status" value="1"/>
</dbReference>
<dbReference type="InterPro" id="IPR016135">
    <property type="entry name" value="UBQ-conjugating_enzyme/RWD"/>
</dbReference>
<protein>
    <recommendedName>
        <fullName evidence="11">Ubiquitin-conjugating enzyme E2 Z</fullName>
        <ecNumber evidence="3">2.3.2.23</ecNumber>
    </recommendedName>
    <alternativeName>
        <fullName evidence="12">E2 ubiquitin-conjugating enzyme Z</fullName>
    </alternativeName>
    <alternativeName>
        <fullName evidence="14">Ubiquitin carrier protein Z</fullName>
    </alternativeName>
    <alternativeName>
        <fullName evidence="13">Ubiquitin-protein ligase Z</fullName>
    </alternativeName>
</protein>
<evidence type="ECO:0000256" key="7">
    <source>
        <dbReference type="ARBA" id="ARBA00022741"/>
    </source>
</evidence>
<sequence length="171" mass="19034">MDRPRPPNFSTSPFFNLSLFISPEMLHQRLRTTASQDILLGGGGGDRIDPSHPQHTNNIISRQHQSAPLPPIQRPNVKTILSGGIKEFVDKNSLSNPFFAAKRIMNDLAELEEKPLKGVFVGPANDHIHELLAVIEGPKDTVYEGGIFFVDVIIPQSFPFQPPKVCLKFEN</sequence>
<dbReference type="EC" id="2.3.2.23" evidence="3"/>
<dbReference type="CDD" id="cd00195">
    <property type="entry name" value="UBCc_UEV"/>
    <property type="match status" value="1"/>
</dbReference>
<evidence type="ECO:0000256" key="12">
    <source>
        <dbReference type="ARBA" id="ARBA00041798"/>
    </source>
</evidence>